<comment type="caution">
    <text evidence="8">The sequence shown here is derived from an EMBL/GenBank/DDBJ whole genome shotgun (WGS) entry which is preliminary data.</text>
</comment>
<dbReference type="InterPro" id="IPR037165">
    <property type="entry name" value="AldOxase/xan_DH_Mopterin-bd_sf"/>
</dbReference>
<evidence type="ECO:0000313" key="8">
    <source>
        <dbReference type="EMBL" id="KAJ7381040.1"/>
    </source>
</evidence>
<dbReference type="Pfam" id="PF20256">
    <property type="entry name" value="MoCoBD_2"/>
    <property type="match status" value="1"/>
</dbReference>
<evidence type="ECO:0000256" key="3">
    <source>
        <dbReference type="ARBA" id="ARBA00006849"/>
    </source>
</evidence>
<dbReference type="Proteomes" id="UP001163046">
    <property type="component" value="Unassembled WGS sequence"/>
</dbReference>
<keyword evidence="9" id="KW-1185">Reference proteome</keyword>
<proteinExistence type="inferred from homology"/>
<dbReference type="InterPro" id="IPR036683">
    <property type="entry name" value="CO_DH_flav_C_dom_sf"/>
</dbReference>
<evidence type="ECO:0000256" key="4">
    <source>
        <dbReference type="ARBA" id="ARBA00022714"/>
    </source>
</evidence>
<dbReference type="Pfam" id="PF02738">
    <property type="entry name" value="MoCoBD_1"/>
    <property type="match status" value="1"/>
</dbReference>
<dbReference type="InterPro" id="IPR046867">
    <property type="entry name" value="AldOxase/xan_DH_MoCoBD2"/>
</dbReference>
<protein>
    <recommendedName>
        <fullName evidence="7">Aldehyde oxidase/xanthine dehydrogenase a/b hammerhead domain-containing protein</fullName>
    </recommendedName>
</protein>
<keyword evidence="4" id="KW-0408">Iron</keyword>
<dbReference type="SUPFAM" id="SSF54665">
    <property type="entry name" value="CO dehydrogenase molybdoprotein N-domain-like"/>
    <property type="match status" value="1"/>
</dbReference>
<comment type="cofactor">
    <cofactor evidence="1">
        <name>Mo-molybdopterin</name>
        <dbReference type="ChEBI" id="CHEBI:71302"/>
    </cofactor>
</comment>
<dbReference type="Pfam" id="PF01315">
    <property type="entry name" value="Ald_Xan_dh_C"/>
    <property type="match status" value="1"/>
</dbReference>
<comment type="similarity">
    <text evidence="3">Belongs to the xanthine dehydrogenase family.</text>
</comment>
<dbReference type="Gene3D" id="3.30.390.50">
    <property type="entry name" value="CO dehydrogenase flavoprotein, C-terminal domain"/>
    <property type="match status" value="1"/>
</dbReference>
<dbReference type="FunFam" id="3.30.365.10:FF:000008">
    <property type="entry name" value="Aldehyde oxidase1"/>
    <property type="match status" value="1"/>
</dbReference>
<dbReference type="GO" id="GO:0016491">
    <property type="term" value="F:oxidoreductase activity"/>
    <property type="evidence" value="ECO:0007669"/>
    <property type="project" value="InterPro"/>
</dbReference>
<dbReference type="GO" id="GO:0005506">
    <property type="term" value="F:iron ion binding"/>
    <property type="evidence" value="ECO:0007669"/>
    <property type="project" value="InterPro"/>
</dbReference>
<dbReference type="Gene3D" id="3.90.1170.50">
    <property type="entry name" value="Aldehyde oxidase/xanthine dehydrogenase, a/b hammerhead"/>
    <property type="match status" value="1"/>
</dbReference>
<dbReference type="Gene3D" id="3.30.365.10">
    <property type="entry name" value="Aldehyde oxidase/xanthine dehydrogenase, molybdopterin binding domain"/>
    <property type="match status" value="4"/>
</dbReference>
<keyword evidence="5" id="KW-0411">Iron-sulfur</keyword>
<evidence type="ECO:0000256" key="6">
    <source>
        <dbReference type="ARBA" id="ARBA00034078"/>
    </source>
</evidence>
<sequence length="815" mass="88535">MHAIKTETFLSGKKLTDQNTLKGALSALEQEIVPDSPPASSSKGYRKSLALSLFYKFYLTVLGDKASARVKSAAEPFIRAVSTGSQSYDSQSKEYPLTQPMTKLAAKLQTSGEAQYVSDIPIQSGELYAAFVVSTKGNCKIDSLDASEALKLPGVVKYITVSDIPKGGINNFMPTSFGLHLRSGAVAYAGQALGLIIADTQRHADEAVKSVTVTYKEQKPPLLTIDEAVAAKSFFDPQAKPLKKGDPDTAIKNSPHIVQGAVSTGPQYHFHMETQMALCVPEDDGITVHCPTQGVDLTQAAVAQTLNFPVQSVNMSVKRCGGAYGARITRANQIATACALATYVTKRPVRLRMDLNTNMEMVGLREPYKATYKVGVANDGKLNGIDMNLYCDCGSSVNDIDVSLAQGWADNVYFCDNWNIVPYATHTNTAGNTWCRAPGSVQAVFIIETIMEHVAKELKMTPEDIRKANFYKNGQETQMNQTLKYCSISTLWNDLLVSSDFQNRKIAIDTFNKNNRWRKRGISVVPLKYGISWLGEQFTAMVSIYHADGTIAIAHGGIEIGQGINTKVAQVAAYQLKCPLEKIAIKPTTAFSNPNSGSTGASITSELCCKTVMGCCDILNKVIDPVRQTMPSASWADIITKCYNKGLDLSAKYMFIDTSPPPYAYNTYGVTCTEVELDVLTGEREILRTDILNDCGQSMNPELDVGQVEGAFVMGLGFWLTEKIIYDPDTGRNLTVELGVSLLKNAPNPLGILRAKAVSEPPLCMSCACLFAVKHAVEEARTEIGKGDGYFVMNGPSTVEDTQLACLVDPSQFTL</sequence>
<gene>
    <name evidence="8" type="ORF">OS493_004636</name>
</gene>
<dbReference type="InterPro" id="IPR000674">
    <property type="entry name" value="Ald_Oxase/Xan_DH_a/b"/>
</dbReference>
<evidence type="ECO:0000313" key="9">
    <source>
        <dbReference type="Proteomes" id="UP001163046"/>
    </source>
</evidence>
<dbReference type="FunFam" id="3.30.365.10:FF:000001">
    <property type="entry name" value="Xanthine dehydrogenase oxidase"/>
    <property type="match status" value="1"/>
</dbReference>
<accession>A0A9W9ZGR6</accession>
<organism evidence="8 9">
    <name type="scientific">Desmophyllum pertusum</name>
    <dbReference type="NCBI Taxonomy" id="174260"/>
    <lineage>
        <taxon>Eukaryota</taxon>
        <taxon>Metazoa</taxon>
        <taxon>Cnidaria</taxon>
        <taxon>Anthozoa</taxon>
        <taxon>Hexacorallia</taxon>
        <taxon>Scleractinia</taxon>
        <taxon>Caryophylliina</taxon>
        <taxon>Caryophylliidae</taxon>
        <taxon>Desmophyllum</taxon>
    </lineage>
</organism>
<evidence type="ECO:0000259" key="7">
    <source>
        <dbReference type="SMART" id="SM01008"/>
    </source>
</evidence>
<dbReference type="InterPro" id="IPR016208">
    <property type="entry name" value="Ald_Oxase/xanthine_DH-like"/>
</dbReference>
<dbReference type="SMART" id="SM01008">
    <property type="entry name" value="Ald_Xan_dh_C"/>
    <property type="match status" value="1"/>
</dbReference>
<feature type="domain" description="Aldehyde oxidase/xanthine dehydrogenase a/b hammerhead" evidence="7">
    <location>
        <begin position="111"/>
        <end position="219"/>
    </location>
</feature>
<dbReference type="AlphaFoldDB" id="A0A9W9ZGR6"/>
<dbReference type="SUPFAM" id="SSF55447">
    <property type="entry name" value="CO dehydrogenase flavoprotein C-terminal domain-like"/>
    <property type="match status" value="1"/>
</dbReference>
<dbReference type="InterPro" id="IPR036856">
    <property type="entry name" value="Ald_Oxase/Xan_DH_a/b_sf"/>
</dbReference>
<dbReference type="InterPro" id="IPR008274">
    <property type="entry name" value="AldOxase/xan_DH_MoCoBD1"/>
</dbReference>
<dbReference type="Pfam" id="PF03450">
    <property type="entry name" value="CO_deh_flav_C"/>
    <property type="match status" value="1"/>
</dbReference>
<reference evidence="8" key="1">
    <citation type="submission" date="2023-01" db="EMBL/GenBank/DDBJ databases">
        <title>Genome assembly of the deep-sea coral Lophelia pertusa.</title>
        <authorList>
            <person name="Herrera S."/>
            <person name="Cordes E."/>
        </authorList>
    </citation>
    <scope>NUCLEOTIDE SEQUENCE</scope>
    <source>
        <strain evidence="8">USNM1676648</strain>
        <tissue evidence="8">Polyp</tissue>
    </source>
</reference>
<dbReference type="SUPFAM" id="SSF56003">
    <property type="entry name" value="Molybdenum cofactor-binding domain"/>
    <property type="match status" value="1"/>
</dbReference>
<dbReference type="OrthoDB" id="8300278at2759"/>
<evidence type="ECO:0000256" key="5">
    <source>
        <dbReference type="ARBA" id="ARBA00023014"/>
    </source>
</evidence>
<dbReference type="EMBL" id="MU826351">
    <property type="protein sequence ID" value="KAJ7381040.1"/>
    <property type="molecule type" value="Genomic_DNA"/>
</dbReference>
<comment type="cofactor">
    <cofactor evidence="2">
        <name>FAD</name>
        <dbReference type="ChEBI" id="CHEBI:57692"/>
    </cofactor>
</comment>
<comment type="cofactor">
    <cofactor evidence="6">
        <name>[2Fe-2S] cluster</name>
        <dbReference type="ChEBI" id="CHEBI:190135"/>
    </cofactor>
</comment>
<dbReference type="PANTHER" id="PTHR45444:SF3">
    <property type="entry name" value="XANTHINE DEHYDROGENASE"/>
    <property type="match status" value="1"/>
</dbReference>
<dbReference type="InterPro" id="IPR005107">
    <property type="entry name" value="CO_DH_flav_C"/>
</dbReference>
<dbReference type="PANTHER" id="PTHR45444">
    <property type="entry name" value="XANTHINE DEHYDROGENASE"/>
    <property type="match status" value="1"/>
</dbReference>
<evidence type="ECO:0000256" key="1">
    <source>
        <dbReference type="ARBA" id="ARBA00001924"/>
    </source>
</evidence>
<name>A0A9W9ZGR6_9CNID</name>
<dbReference type="GO" id="GO:0051537">
    <property type="term" value="F:2 iron, 2 sulfur cluster binding"/>
    <property type="evidence" value="ECO:0007669"/>
    <property type="project" value="UniProtKB-KW"/>
</dbReference>
<keyword evidence="4" id="KW-0479">Metal-binding</keyword>
<keyword evidence="4" id="KW-0001">2Fe-2S</keyword>
<evidence type="ECO:0000256" key="2">
    <source>
        <dbReference type="ARBA" id="ARBA00001974"/>
    </source>
</evidence>